<feature type="transmembrane region" description="Helical" evidence="2">
    <location>
        <begin position="24"/>
        <end position="45"/>
    </location>
</feature>
<dbReference type="OMA" id="RLANKHA"/>
<feature type="compositionally biased region" description="Basic residues" evidence="1">
    <location>
        <begin position="500"/>
        <end position="514"/>
    </location>
</feature>
<dbReference type="HOGENOM" id="CLU_397485_0_0_1"/>
<feature type="transmembrane region" description="Helical" evidence="2">
    <location>
        <begin position="157"/>
        <end position="180"/>
    </location>
</feature>
<gene>
    <name evidence="3" type="ORF">SCHCODRAFT_102661</name>
</gene>
<feature type="transmembrane region" description="Helical" evidence="2">
    <location>
        <begin position="200"/>
        <end position="220"/>
    </location>
</feature>
<feature type="transmembrane region" description="Helical" evidence="2">
    <location>
        <begin position="120"/>
        <end position="145"/>
    </location>
</feature>
<accession>D8PQ46</accession>
<evidence type="ECO:0000313" key="3">
    <source>
        <dbReference type="EMBL" id="EFJ03053.1"/>
    </source>
</evidence>
<reference evidence="3 4" key="1">
    <citation type="journal article" date="2010" name="Nat. Biotechnol.">
        <title>Genome sequence of the model mushroom Schizophyllum commune.</title>
        <authorList>
            <person name="Ohm R.A."/>
            <person name="de Jong J.F."/>
            <person name="Lugones L.G."/>
            <person name="Aerts A."/>
            <person name="Kothe E."/>
            <person name="Stajich J.E."/>
            <person name="de Vries R.P."/>
            <person name="Record E."/>
            <person name="Levasseur A."/>
            <person name="Baker S.E."/>
            <person name="Bartholomew K.A."/>
            <person name="Coutinho P.M."/>
            <person name="Erdmann S."/>
            <person name="Fowler T.J."/>
            <person name="Gathman A.C."/>
            <person name="Lombard V."/>
            <person name="Henrissat B."/>
            <person name="Knabe N."/>
            <person name="Kuees U."/>
            <person name="Lilly W.W."/>
            <person name="Lindquist E."/>
            <person name="Lucas S."/>
            <person name="Magnuson J.K."/>
            <person name="Piumi F."/>
            <person name="Raudaskoski M."/>
            <person name="Salamov A."/>
            <person name="Schmutz J."/>
            <person name="Schwarze F.W.M.R."/>
            <person name="vanKuyk P.A."/>
            <person name="Horton J.S."/>
            <person name="Grigoriev I.V."/>
            <person name="Woesten H.A.B."/>
        </authorList>
    </citation>
    <scope>NUCLEOTIDE SEQUENCE [LARGE SCALE GENOMIC DNA]</scope>
    <source>
        <strain evidence="4">H4-8 / FGSC 9210</strain>
    </source>
</reference>
<feature type="non-terminal residue" evidence="3">
    <location>
        <position position="693"/>
    </location>
</feature>
<dbReference type="InParanoid" id="D8PQ46"/>
<organism evidence="4">
    <name type="scientific">Schizophyllum commune (strain H4-8 / FGSC 9210)</name>
    <name type="common">Split gill fungus</name>
    <dbReference type="NCBI Taxonomy" id="578458"/>
    <lineage>
        <taxon>Eukaryota</taxon>
        <taxon>Fungi</taxon>
        <taxon>Dikarya</taxon>
        <taxon>Basidiomycota</taxon>
        <taxon>Agaricomycotina</taxon>
        <taxon>Agaricomycetes</taxon>
        <taxon>Agaricomycetidae</taxon>
        <taxon>Agaricales</taxon>
        <taxon>Schizophyllaceae</taxon>
        <taxon>Schizophyllum</taxon>
    </lineage>
</organism>
<name>D8PQ46_SCHCM</name>
<dbReference type="GeneID" id="9585965"/>
<keyword evidence="2" id="KW-0812">Transmembrane</keyword>
<dbReference type="Proteomes" id="UP000007431">
    <property type="component" value="Unassembled WGS sequence"/>
</dbReference>
<keyword evidence="4" id="KW-1185">Reference proteome</keyword>
<keyword evidence="2" id="KW-0472">Membrane</keyword>
<dbReference type="eggNOG" id="ENOG502SQM6">
    <property type="taxonomic scope" value="Eukaryota"/>
</dbReference>
<protein>
    <submittedName>
        <fullName evidence="3">Uncharacterized protein</fullName>
    </submittedName>
</protein>
<dbReference type="AlphaFoldDB" id="D8PQ46"/>
<dbReference type="VEuPathDB" id="FungiDB:SCHCODRAFT_02687633"/>
<dbReference type="KEGG" id="scm:SCHCO_02687633"/>
<feature type="region of interest" description="Disordered" evidence="1">
    <location>
        <begin position="590"/>
        <end position="693"/>
    </location>
</feature>
<evidence type="ECO:0000256" key="1">
    <source>
        <dbReference type="SAM" id="MobiDB-lite"/>
    </source>
</evidence>
<dbReference type="OrthoDB" id="3351491at2759"/>
<feature type="region of interest" description="Disordered" evidence="1">
    <location>
        <begin position="481"/>
        <end position="548"/>
    </location>
</feature>
<sequence length="693" mass="74410">MDTSLDAAAASSSSPLVNSNARSVASFFLGWVFLQSTHYMLEILIPRIASCLSRRRTRSDLEGEPYFGEKSTSPPSLAAHDQLSTPTVLNWTTFALYPCFLLASLLSTASLMTFGPNKSIACGALIAMFAVALQAARVVAYLNLILDLRRSVSLARWELLTIITVIVVGFGLFVATEAIAPGVLLQLSTRDAYVCVDQHYAPSSSVCTVVYILLNVYFVTRGCFSSLRSRSVSGNTVALRAASLLLLEIFVMVPNAMPTGTLGNIVPFCFGAIIVQAVFHYTRLRLAPTIPPSQLPERPASLAPPSVTSSLPRLIFSRPNTRPNTVLSQASGDRGPSPIDSRKSTPFSLRLFPQPPLVQPAEPPKTPHLRSKRKFSSESSPATLRPPEPSSPAPFSPASSSFDSAQLHSVENAVLTTAQKGAIVTSASLAVPSSAGSGDLLRSALRNSLTFRVESEPTAGSPVGQPIIPHPFAYPTAIQATRTSEDGQPSASAPRSSRPKEHRPKDKGKHRQRRSLTPPLESFWDDSQDRLSALSPRPASKSPPLVTIPSYSANVSVVSPTTADEESEAESGSPLSAVYGSDIIRLDDARDLTKSDRHTRKHTLTSSEGNALEAGSRRASSTRTADSALRDSNSRSSKLNRWPTLRTFGSHGERWSATTYSTQTTHSSSRSGGSMAGRLTRTSRSDALDTVHT</sequence>
<feature type="compositionally biased region" description="Polar residues" evidence="1">
    <location>
        <begin position="318"/>
        <end position="331"/>
    </location>
</feature>
<feature type="compositionally biased region" description="Basic and acidic residues" evidence="1">
    <location>
        <begin position="683"/>
        <end position="693"/>
    </location>
</feature>
<proteinExistence type="predicted"/>
<feature type="compositionally biased region" description="Pro residues" evidence="1">
    <location>
        <begin position="353"/>
        <end position="366"/>
    </location>
</feature>
<feature type="region of interest" description="Disordered" evidence="1">
    <location>
        <begin position="293"/>
        <end position="402"/>
    </location>
</feature>
<dbReference type="EMBL" id="GL377302">
    <property type="protein sequence ID" value="EFJ03053.1"/>
    <property type="molecule type" value="Genomic_DNA"/>
</dbReference>
<feature type="compositionally biased region" description="Low complexity" evidence="1">
    <location>
        <begin position="617"/>
        <end position="627"/>
    </location>
</feature>
<feature type="transmembrane region" description="Helical" evidence="2">
    <location>
        <begin position="94"/>
        <end position="114"/>
    </location>
</feature>
<feature type="compositionally biased region" description="Pro residues" evidence="1">
    <location>
        <begin position="384"/>
        <end position="395"/>
    </location>
</feature>
<feature type="compositionally biased region" description="Low complexity" evidence="1">
    <location>
        <begin position="656"/>
        <end position="673"/>
    </location>
</feature>
<evidence type="ECO:0000256" key="2">
    <source>
        <dbReference type="SAM" id="Phobius"/>
    </source>
</evidence>
<keyword evidence="2" id="KW-1133">Transmembrane helix</keyword>
<evidence type="ECO:0000313" key="4">
    <source>
        <dbReference type="Proteomes" id="UP000007431"/>
    </source>
</evidence>
<dbReference type="RefSeq" id="XP_003037955.1">
    <property type="nucleotide sequence ID" value="XM_003037909.1"/>
</dbReference>
<feature type="transmembrane region" description="Helical" evidence="2">
    <location>
        <begin position="265"/>
        <end position="282"/>
    </location>
</feature>